<evidence type="ECO:0000259" key="3">
    <source>
        <dbReference type="PROSITE" id="PS50157"/>
    </source>
</evidence>
<evidence type="ECO:0000256" key="1">
    <source>
        <dbReference type="PROSITE-ProRule" id="PRU00042"/>
    </source>
</evidence>
<evidence type="ECO:0000313" key="5">
    <source>
        <dbReference type="Proteomes" id="UP000815677"/>
    </source>
</evidence>
<evidence type="ECO:0000313" key="4">
    <source>
        <dbReference type="EMBL" id="GAT53710.1"/>
    </source>
</evidence>
<name>A0ABQ0LRL4_MYCCL</name>
<reference evidence="4" key="1">
    <citation type="submission" date="2014-09" db="EMBL/GenBank/DDBJ databases">
        <title>Genome sequence of the luminous mushroom Mycena chlorophos for searching fungal bioluminescence genes.</title>
        <authorList>
            <person name="Tanaka Y."/>
            <person name="Kasuga D."/>
            <person name="Oba Y."/>
            <person name="Hase S."/>
            <person name="Sato K."/>
            <person name="Oba Y."/>
            <person name="Sakakibara Y."/>
        </authorList>
    </citation>
    <scope>NUCLEOTIDE SEQUENCE</scope>
</reference>
<keyword evidence="5" id="KW-1185">Reference proteome</keyword>
<dbReference type="PROSITE" id="PS50157">
    <property type="entry name" value="ZINC_FINGER_C2H2_2"/>
    <property type="match status" value="1"/>
</dbReference>
<gene>
    <name evidence="4" type="ORF">MCHLO_10639</name>
</gene>
<proteinExistence type="predicted"/>
<keyword evidence="1" id="KW-0862">Zinc</keyword>
<evidence type="ECO:0000256" key="2">
    <source>
        <dbReference type="SAM" id="MobiDB-lite"/>
    </source>
</evidence>
<organism evidence="4 5">
    <name type="scientific">Mycena chlorophos</name>
    <name type="common">Agaric fungus</name>
    <name type="synonym">Agaricus chlorophos</name>
    <dbReference type="NCBI Taxonomy" id="658473"/>
    <lineage>
        <taxon>Eukaryota</taxon>
        <taxon>Fungi</taxon>
        <taxon>Dikarya</taxon>
        <taxon>Basidiomycota</taxon>
        <taxon>Agaricomycotina</taxon>
        <taxon>Agaricomycetes</taxon>
        <taxon>Agaricomycetidae</taxon>
        <taxon>Agaricales</taxon>
        <taxon>Marasmiineae</taxon>
        <taxon>Mycenaceae</taxon>
        <taxon>Mycena</taxon>
    </lineage>
</organism>
<accession>A0ABQ0LRL4</accession>
<sequence>MPAYPLAEIKHDGSLVSYGPGAYMRWIFCGGLCASCRKPTNRAIFDFVFNLRACSRKCEDELIKRIPSTDWSNLHQKEPWGTWLLRKLHEYSIPTNLCFIFNGCQIAAAKAEYNAMVSRSASEDNSSLPLDFLTELSMRAKARPALQKNGEELQRWWAGYAAAKSEMSRTNYAFVAEFSQLENLSMKKMMRTQTLVKVFSSFNRDLEPLTDHVWIHYRDDILAELQPKTAEDAKPPVNEKFRCEYCPRSFTPEAMLDHLVAMHKDQNPDAFASKPARMVDRTHCRQCAHSNRVYTEQGLRAHILAKLVDSKYEPHPIPICRPQTKSTYSATTHAFRINPTAIWCLETIFMTKSSGLGGLVAQVSRSVSLNALQARAVHSDFTSWIEYDLKKENEKRQETRSCPGLLCVDGVHYLPSLHQDQFILFSVTIRVHRLYSARTTQMPANFKLQAQLLFDHVFQPVSQQPPSCAMSMDSTVAYVADVLAQDDEFKAEYQVELNDPAWLAEQKTTNRRVEILRELKERNATMLAYLDKVTKERAERAATTSSSKRALPNDDDSTEPKPKRFKFAAALVGKVKAKAATGRAR</sequence>
<feature type="region of interest" description="Disordered" evidence="2">
    <location>
        <begin position="538"/>
        <end position="563"/>
    </location>
</feature>
<keyword evidence="1" id="KW-0479">Metal-binding</keyword>
<dbReference type="InterPro" id="IPR013087">
    <property type="entry name" value="Znf_C2H2_type"/>
</dbReference>
<dbReference type="EMBL" id="DF848467">
    <property type="protein sequence ID" value="GAT53710.1"/>
    <property type="molecule type" value="Genomic_DNA"/>
</dbReference>
<dbReference type="Proteomes" id="UP000815677">
    <property type="component" value="Unassembled WGS sequence"/>
</dbReference>
<feature type="domain" description="C2H2-type" evidence="3">
    <location>
        <begin position="241"/>
        <end position="268"/>
    </location>
</feature>
<keyword evidence="1" id="KW-0863">Zinc-finger</keyword>
<protein>
    <recommendedName>
        <fullName evidence="3">C2H2-type domain-containing protein</fullName>
    </recommendedName>
</protein>